<sequence length="188" mass="19682">MAVSSHPLLPMTDVRPAAQLRDATAADMEAVAAIYAHYVLGSTATFEETPPSADALRARLQQVRDAGLPWLVAVLDGAVVGYCYAAPHRPRPAYRYTVENSIYVAPGARGAGLGGTLLGALIQRCEQGPWRQMVAVIGGSDNAASIALHAAHGFRPAGTLTAVGYKLGHWVDTVLMQRALGAGAQTPP</sequence>
<dbReference type="GO" id="GO:0016747">
    <property type="term" value="F:acyltransferase activity, transferring groups other than amino-acyl groups"/>
    <property type="evidence" value="ECO:0007669"/>
    <property type="project" value="InterPro"/>
</dbReference>
<dbReference type="InterPro" id="IPR000182">
    <property type="entry name" value="GNAT_dom"/>
</dbReference>
<dbReference type="HOGENOM" id="CLU_013985_4_2_4"/>
<dbReference type="PANTHER" id="PTHR43072:SF8">
    <property type="entry name" value="ACYLTRANSFERASE FABY-RELATED"/>
    <property type="match status" value="1"/>
</dbReference>
<dbReference type="KEGG" id="aoa:dqs_3837"/>
<evidence type="ECO:0000313" key="3">
    <source>
        <dbReference type="Proteomes" id="UP000002588"/>
    </source>
</evidence>
<evidence type="ECO:0000259" key="1">
    <source>
        <dbReference type="PROSITE" id="PS51186"/>
    </source>
</evidence>
<dbReference type="EMBL" id="AM406670">
    <property type="protein sequence ID" value="CAL96308.1"/>
    <property type="molecule type" value="Genomic_DNA"/>
</dbReference>
<dbReference type="InterPro" id="IPR016181">
    <property type="entry name" value="Acyl_CoA_acyltransferase"/>
</dbReference>
<dbReference type="Proteomes" id="UP000002588">
    <property type="component" value="Chromosome"/>
</dbReference>
<dbReference type="Gene3D" id="3.40.630.30">
    <property type="match status" value="1"/>
</dbReference>
<accession>A1KBV2</accession>
<gene>
    <name evidence="2" type="ordered locus">azo3692</name>
</gene>
<dbReference type="SUPFAM" id="SSF55729">
    <property type="entry name" value="Acyl-CoA N-acyltransferases (Nat)"/>
    <property type="match status" value="1"/>
</dbReference>
<feature type="domain" description="N-acetyltransferase" evidence="1">
    <location>
        <begin position="18"/>
        <end position="181"/>
    </location>
</feature>
<evidence type="ECO:0000313" key="2">
    <source>
        <dbReference type="EMBL" id="CAL96308.1"/>
    </source>
</evidence>
<keyword evidence="3" id="KW-1185">Reference proteome</keyword>
<protein>
    <submittedName>
        <fullName evidence="2">N-acetyltransferase</fullName>
    </submittedName>
</protein>
<dbReference type="Pfam" id="PF00583">
    <property type="entry name" value="Acetyltransf_1"/>
    <property type="match status" value="1"/>
</dbReference>
<dbReference type="PANTHER" id="PTHR43072">
    <property type="entry name" value="N-ACETYLTRANSFERASE"/>
    <property type="match status" value="1"/>
</dbReference>
<dbReference type="PROSITE" id="PS51186">
    <property type="entry name" value="GNAT"/>
    <property type="match status" value="1"/>
</dbReference>
<dbReference type="KEGG" id="azo:azo3692"/>
<dbReference type="STRING" id="62928.azo3692"/>
<name>A1KBV2_AZOSB</name>
<proteinExistence type="predicted"/>
<reference evidence="2 3" key="1">
    <citation type="journal article" date="2006" name="Nat. Biotechnol.">
        <title>Complete genome of the mutualistic, N2-fixing grass endophyte Azoarcus sp. strain BH72.</title>
        <authorList>
            <person name="Krause A."/>
            <person name="Ramakumar A."/>
            <person name="Bartels D."/>
            <person name="Battistoni F."/>
            <person name="Bekel T."/>
            <person name="Boch J."/>
            <person name="Boehm M."/>
            <person name="Friedrich F."/>
            <person name="Hurek T."/>
            <person name="Krause L."/>
            <person name="Linke B."/>
            <person name="McHardy A.C."/>
            <person name="Sarkar A."/>
            <person name="Schneiker S."/>
            <person name="Syed A.A."/>
            <person name="Thauer R."/>
            <person name="Vorhoelter F.-J."/>
            <person name="Weidner S."/>
            <person name="Puehler A."/>
            <person name="Reinhold-Hurek B."/>
            <person name="Kaiser O."/>
            <person name="Goesmann A."/>
        </authorList>
    </citation>
    <scope>NUCLEOTIDE SEQUENCE [LARGE SCALE GENOMIC DNA]</scope>
    <source>
        <strain evidence="2 3">BH72</strain>
    </source>
</reference>
<organism evidence="2 3">
    <name type="scientific">Azoarcus sp. (strain BH72)</name>
    <dbReference type="NCBI Taxonomy" id="418699"/>
    <lineage>
        <taxon>Bacteria</taxon>
        <taxon>Pseudomonadati</taxon>
        <taxon>Pseudomonadota</taxon>
        <taxon>Betaproteobacteria</taxon>
        <taxon>Rhodocyclales</taxon>
        <taxon>Zoogloeaceae</taxon>
        <taxon>Azoarcus</taxon>
    </lineage>
</organism>
<dbReference type="eggNOG" id="COG1247">
    <property type="taxonomic scope" value="Bacteria"/>
</dbReference>
<dbReference type="AlphaFoldDB" id="A1KBV2"/>